<feature type="transmembrane region" description="Helical" evidence="9">
    <location>
        <begin position="493"/>
        <end position="517"/>
    </location>
</feature>
<keyword evidence="2 7" id="KW-0812">Transmembrane</keyword>
<evidence type="ECO:0000256" key="7">
    <source>
        <dbReference type="PROSITE-ProRule" id="PRU00205"/>
    </source>
</evidence>
<evidence type="ECO:0000256" key="2">
    <source>
        <dbReference type="ARBA" id="ARBA00022692"/>
    </source>
</evidence>
<dbReference type="GO" id="GO:0046872">
    <property type="term" value="F:metal ion binding"/>
    <property type="evidence" value="ECO:0007669"/>
    <property type="project" value="UniProtKB-KW"/>
</dbReference>
<reference evidence="12" key="1">
    <citation type="journal article" date="2023" name="Commun. Biol.">
        <title>Genome analysis of Parmales, the sister group of diatoms, reveals the evolutionary specialization of diatoms from phago-mixotrophs to photoautotrophs.</title>
        <authorList>
            <person name="Ban H."/>
            <person name="Sato S."/>
            <person name="Yoshikawa S."/>
            <person name="Yamada K."/>
            <person name="Nakamura Y."/>
            <person name="Ichinomiya M."/>
            <person name="Sato N."/>
            <person name="Blanc-Mathieu R."/>
            <person name="Endo H."/>
            <person name="Kuwata A."/>
            <person name="Ogata H."/>
        </authorList>
    </citation>
    <scope>NUCLEOTIDE SEQUENCE [LARGE SCALE GENOMIC DNA]</scope>
</reference>
<name>A0A9W6ZBN2_9STRA</name>
<keyword evidence="5" id="KW-0520">NAD</keyword>
<feature type="transmembrane region" description="Helical" evidence="9">
    <location>
        <begin position="454"/>
        <end position="473"/>
    </location>
</feature>
<dbReference type="SMART" id="SM00724">
    <property type="entry name" value="TLC"/>
    <property type="match status" value="1"/>
</dbReference>
<dbReference type="SUPFAM" id="SSF56796">
    <property type="entry name" value="Dehydroquinate synthase-like"/>
    <property type="match status" value="1"/>
</dbReference>
<dbReference type="PANTHER" id="PTHR43622">
    <property type="entry name" value="3-DEHYDROQUINATE SYNTHASE"/>
    <property type="match status" value="1"/>
</dbReference>
<feature type="transmembrane region" description="Helical" evidence="9">
    <location>
        <begin position="373"/>
        <end position="390"/>
    </location>
</feature>
<organism evidence="11 12">
    <name type="scientific">Triparma laevis f. inornata</name>
    <dbReference type="NCBI Taxonomy" id="1714386"/>
    <lineage>
        <taxon>Eukaryota</taxon>
        <taxon>Sar</taxon>
        <taxon>Stramenopiles</taxon>
        <taxon>Ochrophyta</taxon>
        <taxon>Bolidophyceae</taxon>
        <taxon>Parmales</taxon>
        <taxon>Triparmaceae</taxon>
        <taxon>Triparma</taxon>
    </lineage>
</organism>
<feature type="transmembrane region" description="Helical" evidence="9">
    <location>
        <begin position="293"/>
        <end position="313"/>
    </location>
</feature>
<feature type="transmembrane region" description="Helical" evidence="9">
    <location>
        <begin position="334"/>
        <end position="353"/>
    </location>
</feature>
<dbReference type="InterPro" id="IPR030960">
    <property type="entry name" value="DHQS/DOIS_N"/>
</dbReference>
<dbReference type="InterPro" id="IPR050071">
    <property type="entry name" value="Dehydroquinate_synthase"/>
</dbReference>
<feature type="domain" description="TLC" evidence="10">
    <location>
        <begin position="325"/>
        <end position="524"/>
    </location>
</feature>
<protein>
    <recommendedName>
        <fullName evidence="10">TLC domain-containing protein</fullName>
    </recommendedName>
</protein>
<evidence type="ECO:0000313" key="12">
    <source>
        <dbReference type="Proteomes" id="UP001162640"/>
    </source>
</evidence>
<evidence type="ECO:0000259" key="10">
    <source>
        <dbReference type="PROSITE" id="PS50922"/>
    </source>
</evidence>
<dbReference type="PANTHER" id="PTHR43622:SF1">
    <property type="entry name" value="3-DEHYDROQUINATE SYNTHASE"/>
    <property type="match status" value="1"/>
</dbReference>
<dbReference type="Proteomes" id="UP001162640">
    <property type="component" value="Unassembled WGS sequence"/>
</dbReference>
<keyword evidence="6 7" id="KW-0472">Membrane</keyword>
<sequence>MSSKKPSKKPSCLLPPYVVLITAVHSVTGEELSTYAWSDSNIEKITNTLIGLKPSTFPSSKSSKSSTLTSSILSSIFPNNPLKYLPHESPENLLLLLPSNGESTPDNNYLKLANQFALPDTSILSLLGSQVLPFDLGYAWYQDTSYTTGSPLPLSSTLKNAQTASTSFQSFVSKLYDYFNPESIFILSYGTGSNLSLNLLNSSSLPLGGLICISPLQKFTGDAGLQIRTPVLEILKNDKGLKGEEFEDFTSFKSLNKGMGIKDMGFFSTPAAPTPTPGLPWEVTLKPEEGIDWMLRSVALCVVLMIIFRFLALMVLKLLKSDKTGTAPRLSTKLVSIIFNTIAVAGGVKGFFYPDPNVVSDIYAFSSHSQFHFSVSAGYFLWAAGVSIMYRGSRVAIAYYLTAFAACYFAMHPFMHQIGNIYLLSQASTLVLDLYGCGMLLRGKKSKTNLVLKFFHPIVFFLVRIYIVVPASYTFMIDLFTLLNSSTCHNPKIVAFYILANYTFNVLNVYWFISLLIGIRTPDNIGVNSVTMGKKGRALMKVKWFAFNLNWFDVGFTLSFGDVQTTKLKIDNSSYTKATPGLTVPIVVMAVAINLANSVENMENPLQSSLVVSAATFWVCKFISWINDRALKLNTTFVVPKKAPHNPNELPFDHIPKVKRLVSEVKLSYFCVPSLKNGGDENLFQTLLKKTPLPKGRDAFTSVHVIMPPAAIKSAAAEKTVAMLTVGNNLRENPKELHVHRLSEKFTSNAPMDEYSTVFDVASTLILEKADRASLVVFIGYEDSNYDFYAAMIGMLPFRGVSMALISQRQRYEDLLTYTSPSKVFNIEGVNAARMGMFPIKAVFGVLPDKTADATIKPWIPIEIENYVNNEDQVHHPTINLPFKVGALTLPMLTHNGSYADSIESLRDLCDTHYNKKYFPIVSCGETCDALGYGTDILDALQPGYYFNHKSGETYKCWENYGTKELFDQISKAKAKGLPVVIIAVGGGVNGNCIGLIAGLTNSRLIEVPTTPMHYNDATTSAKKAFSLVKNNKILSKNILGCFYIPELVFCISETFLTLSTANAHATVGESCKTMNMLGRVDSKQGAQDYFNIEGAVEFASDYTKIVQTVGGFDALITFIEDAQTRKLKADICAVGYAIREDRSNTTLAKKREELLKQFRERYYALGPEKTNSIKAFLSTVNKEIVSAKAMFLAYSDPFEKYRALLFEYAHTLGHGVEAYANLCYTRAQERGVPVPEEAFRLHGQCVGMAVQWAGQMSFDLGELKGDGFALHQGFVYLFNRHGGFDFGPLRKLFDALGVTKEEFCEGVLAVVRRDNKRGYVKCDDCTKSVDQLVTGRVGKMMRSTDKNAEVRRHEDRSDDERT</sequence>
<evidence type="ECO:0000256" key="4">
    <source>
        <dbReference type="ARBA" id="ARBA00022989"/>
    </source>
</evidence>
<evidence type="ECO:0000256" key="8">
    <source>
        <dbReference type="SAM" id="MobiDB-lite"/>
    </source>
</evidence>
<proteinExistence type="predicted"/>
<evidence type="ECO:0000256" key="3">
    <source>
        <dbReference type="ARBA" id="ARBA00022723"/>
    </source>
</evidence>
<dbReference type="GO" id="GO:0016020">
    <property type="term" value="C:membrane"/>
    <property type="evidence" value="ECO:0007669"/>
    <property type="project" value="UniProtKB-SubCell"/>
</dbReference>
<gene>
    <name evidence="11" type="ORF">TL16_g00488</name>
</gene>
<evidence type="ECO:0000256" key="1">
    <source>
        <dbReference type="ARBA" id="ARBA00004141"/>
    </source>
</evidence>
<keyword evidence="3" id="KW-0479">Metal-binding</keyword>
<comment type="caution">
    <text evidence="11">The sequence shown here is derived from an EMBL/GenBank/DDBJ whole genome shotgun (WGS) entry which is preliminary data.</text>
</comment>
<comment type="subcellular location">
    <subcellularLocation>
        <location evidence="1">Membrane</location>
        <topology evidence="1">Multi-pass membrane protein</topology>
    </subcellularLocation>
</comment>
<feature type="region of interest" description="Disordered" evidence="8">
    <location>
        <begin position="1343"/>
        <end position="1363"/>
    </location>
</feature>
<dbReference type="Pfam" id="PF01761">
    <property type="entry name" value="DHQ_synthase"/>
    <property type="match status" value="1"/>
</dbReference>
<dbReference type="Gene3D" id="3.40.50.1970">
    <property type="match status" value="1"/>
</dbReference>
<evidence type="ECO:0000256" key="9">
    <source>
        <dbReference type="SAM" id="Phobius"/>
    </source>
</evidence>
<evidence type="ECO:0000256" key="5">
    <source>
        <dbReference type="ARBA" id="ARBA00023027"/>
    </source>
</evidence>
<dbReference type="InterPro" id="IPR006634">
    <property type="entry name" value="TLC-dom"/>
</dbReference>
<dbReference type="GO" id="GO:0003856">
    <property type="term" value="F:3-dehydroquinate synthase activity"/>
    <property type="evidence" value="ECO:0007669"/>
    <property type="project" value="TreeGrafter"/>
</dbReference>
<keyword evidence="4 9" id="KW-1133">Transmembrane helix</keyword>
<evidence type="ECO:0000313" key="11">
    <source>
        <dbReference type="EMBL" id="GMH49311.1"/>
    </source>
</evidence>
<evidence type="ECO:0000256" key="6">
    <source>
        <dbReference type="ARBA" id="ARBA00023136"/>
    </source>
</evidence>
<dbReference type="EMBL" id="BLQM01000008">
    <property type="protein sequence ID" value="GMH49311.1"/>
    <property type="molecule type" value="Genomic_DNA"/>
</dbReference>
<dbReference type="PROSITE" id="PS50922">
    <property type="entry name" value="TLC"/>
    <property type="match status" value="1"/>
</dbReference>
<accession>A0A9W6ZBN2</accession>
<feature type="transmembrane region" description="Helical" evidence="9">
    <location>
        <begin position="397"/>
        <end position="415"/>
    </location>
</feature>
<dbReference type="Gene3D" id="1.20.1090.10">
    <property type="entry name" value="Dehydroquinate synthase-like - alpha domain"/>
    <property type="match status" value="1"/>
</dbReference>